<dbReference type="PANTHER" id="PTHR47784">
    <property type="entry name" value="STEROL UPTAKE CONTROL PROTEIN 2"/>
    <property type="match status" value="1"/>
</dbReference>
<gene>
    <name evidence="3" type="ORF">N8I77_000970</name>
</gene>
<dbReference type="SUPFAM" id="SSF57701">
    <property type="entry name" value="Zn2/Cys6 DNA-binding domain"/>
    <property type="match status" value="1"/>
</dbReference>
<dbReference type="GO" id="GO:0001228">
    <property type="term" value="F:DNA-binding transcription activator activity, RNA polymerase II-specific"/>
    <property type="evidence" value="ECO:0007669"/>
    <property type="project" value="TreeGrafter"/>
</dbReference>
<reference evidence="3" key="1">
    <citation type="submission" date="2023-06" db="EMBL/GenBank/DDBJ databases">
        <authorList>
            <person name="Noh H."/>
        </authorList>
    </citation>
    <scope>NUCLEOTIDE SEQUENCE</scope>
    <source>
        <strain evidence="3">DUCC20226</strain>
    </source>
</reference>
<dbReference type="InterPro" id="IPR053157">
    <property type="entry name" value="Sterol_Uptake_Regulator"/>
</dbReference>
<dbReference type="Gene3D" id="4.10.240.10">
    <property type="entry name" value="Zn(2)-C6 fungal-type DNA-binding domain"/>
    <property type="match status" value="1"/>
</dbReference>
<evidence type="ECO:0000313" key="3">
    <source>
        <dbReference type="EMBL" id="KAK2614116.1"/>
    </source>
</evidence>
<protein>
    <recommendedName>
        <fullName evidence="2">Zn(2)-C6 fungal-type domain-containing protein</fullName>
    </recommendedName>
</protein>
<dbReference type="GO" id="GO:0008270">
    <property type="term" value="F:zinc ion binding"/>
    <property type="evidence" value="ECO:0007669"/>
    <property type="project" value="InterPro"/>
</dbReference>
<dbReference type="InterPro" id="IPR036864">
    <property type="entry name" value="Zn2-C6_fun-type_DNA-bd_sf"/>
</dbReference>
<dbReference type="Proteomes" id="UP001265746">
    <property type="component" value="Unassembled WGS sequence"/>
</dbReference>
<dbReference type="Pfam" id="PF00172">
    <property type="entry name" value="Zn_clus"/>
    <property type="match status" value="1"/>
</dbReference>
<comment type="caution">
    <text evidence="3">The sequence shown here is derived from an EMBL/GenBank/DDBJ whole genome shotgun (WGS) entry which is preliminary data.</text>
</comment>
<sequence length="432" mass="49363">MVSGTALLVPNLAKTNQRKRKAHTKSRAGCGNCKIRRVKCDEAKPRCRKCIAFGVSCNYGTTGSTGVGELVLSFEGASCMEAPSKASISMNQTMLDLINHNLRYSPTGEIIGDQVYKLKAQDLEVLDRFSKRTILTLGTDVTKWILQAETPRLACLHPFLMHIVLAFTYTHDRLLQPIPDRPCAAELFHHYKGAALFNYRLREDATPSERDAIWITSTLIGAIEWSKMEAESFEEAWPLKDRDPGEPDYLTLLVGKQDVWDFLDPTRADCCFKSLLVKCKIDGEDTGFDPYQLKDGGFYNLPSPLLDFLGLTDPLIWHSSPYHRAANIISQLIPLEYNQRNLMKFTTFLFLMAPEFKDLWIRKDPGALLLISYWYAKTIPLQQWWTWRRAVLECQAICIFLERYHDDIPHLERLLEFPKRSCGLVSTKQFAV</sequence>
<dbReference type="AlphaFoldDB" id="A0AAD9W9M2"/>
<proteinExistence type="predicted"/>
<accession>A0AAD9W9M2</accession>
<evidence type="ECO:0000256" key="1">
    <source>
        <dbReference type="ARBA" id="ARBA00023242"/>
    </source>
</evidence>
<dbReference type="SMART" id="SM00066">
    <property type="entry name" value="GAL4"/>
    <property type="match status" value="1"/>
</dbReference>
<dbReference type="EMBL" id="JAUJFL010000001">
    <property type="protein sequence ID" value="KAK2614116.1"/>
    <property type="molecule type" value="Genomic_DNA"/>
</dbReference>
<dbReference type="PROSITE" id="PS50048">
    <property type="entry name" value="ZN2_CY6_FUNGAL_2"/>
    <property type="match status" value="1"/>
</dbReference>
<dbReference type="InterPro" id="IPR001138">
    <property type="entry name" value="Zn2Cys6_DnaBD"/>
</dbReference>
<organism evidence="3 4">
    <name type="scientific">Phomopsis amygdali</name>
    <name type="common">Fusicoccum amygdali</name>
    <dbReference type="NCBI Taxonomy" id="1214568"/>
    <lineage>
        <taxon>Eukaryota</taxon>
        <taxon>Fungi</taxon>
        <taxon>Dikarya</taxon>
        <taxon>Ascomycota</taxon>
        <taxon>Pezizomycotina</taxon>
        <taxon>Sordariomycetes</taxon>
        <taxon>Sordariomycetidae</taxon>
        <taxon>Diaporthales</taxon>
        <taxon>Diaporthaceae</taxon>
        <taxon>Diaporthe</taxon>
    </lineage>
</organism>
<feature type="domain" description="Zn(2)-C6 fungal-type" evidence="2">
    <location>
        <begin position="29"/>
        <end position="59"/>
    </location>
</feature>
<evidence type="ECO:0000259" key="2">
    <source>
        <dbReference type="PROSITE" id="PS50048"/>
    </source>
</evidence>
<dbReference type="PANTHER" id="PTHR47784:SF9">
    <property type="entry name" value="ZN(II)2CYS6 TRANSCRIPTION FACTOR (EUROFUNG)"/>
    <property type="match status" value="1"/>
</dbReference>
<name>A0AAD9W9M2_PHOAM</name>
<dbReference type="CDD" id="cd00067">
    <property type="entry name" value="GAL4"/>
    <property type="match status" value="1"/>
</dbReference>
<dbReference type="PROSITE" id="PS00463">
    <property type="entry name" value="ZN2_CY6_FUNGAL_1"/>
    <property type="match status" value="1"/>
</dbReference>
<keyword evidence="1" id="KW-0539">Nucleus</keyword>
<evidence type="ECO:0000313" key="4">
    <source>
        <dbReference type="Proteomes" id="UP001265746"/>
    </source>
</evidence>
<keyword evidence="4" id="KW-1185">Reference proteome</keyword>